<feature type="transmembrane region" description="Helical" evidence="8">
    <location>
        <begin position="116"/>
        <end position="137"/>
    </location>
</feature>
<comment type="subcellular location">
    <subcellularLocation>
        <location evidence="1">Cell membrane</location>
        <topology evidence="1">Multi-pass membrane protein</topology>
    </subcellularLocation>
</comment>
<accession>A0A4R6XAT9</accession>
<dbReference type="GO" id="GO:0005886">
    <property type="term" value="C:plasma membrane"/>
    <property type="evidence" value="ECO:0007669"/>
    <property type="project" value="UniProtKB-SubCell"/>
</dbReference>
<evidence type="ECO:0000256" key="2">
    <source>
        <dbReference type="ARBA" id="ARBA00005658"/>
    </source>
</evidence>
<keyword evidence="5 8" id="KW-0812">Transmembrane</keyword>
<feature type="transmembrane region" description="Helical" evidence="8">
    <location>
        <begin position="39"/>
        <end position="58"/>
    </location>
</feature>
<gene>
    <name evidence="9" type="ORF">C8D85_0096</name>
</gene>
<evidence type="ECO:0000313" key="9">
    <source>
        <dbReference type="EMBL" id="TDR14750.1"/>
    </source>
</evidence>
<dbReference type="OrthoDB" id="9775735at2"/>
<name>A0A4R6XAT9_9GAMM</name>
<feature type="transmembrane region" description="Helical" evidence="8">
    <location>
        <begin position="426"/>
        <end position="445"/>
    </location>
</feature>
<feature type="transmembrane region" description="Helical" evidence="8">
    <location>
        <begin position="172"/>
        <end position="192"/>
    </location>
</feature>
<keyword evidence="7 8" id="KW-0472">Membrane</keyword>
<feature type="transmembrane region" description="Helical" evidence="8">
    <location>
        <begin position="78"/>
        <end position="96"/>
    </location>
</feature>
<dbReference type="AlphaFoldDB" id="A0A4R6XAT9"/>
<keyword evidence="3" id="KW-0813">Transport</keyword>
<protein>
    <submittedName>
        <fullName evidence="9">BCCT family betaine/carnitine transporter</fullName>
    </submittedName>
</protein>
<reference evidence="9 10" key="1">
    <citation type="submission" date="2019-03" db="EMBL/GenBank/DDBJ databases">
        <title>Genomic Encyclopedia of Type Strains, Phase IV (KMG-IV): sequencing the most valuable type-strain genomes for metagenomic binning, comparative biology and taxonomic classification.</title>
        <authorList>
            <person name="Goeker M."/>
        </authorList>
    </citation>
    <scope>NUCLEOTIDE SEQUENCE [LARGE SCALE GENOMIC DNA]</scope>
    <source>
        <strain evidence="9 10">DSM 5604</strain>
    </source>
</reference>
<evidence type="ECO:0000256" key="5">
    <source>
        <dbReference type="ARBA" id="ARBA00022692"/>
    </source>
</evidence>
<feature type="transmembrane region" description="Helical" evidence="8">
    <location>
        <begin position="257"/>
        <end position="276"/>
    </location>
</feature>
<evidence type="ECO:0000256" key="4">
    <source>
        <dbReference type="ARBA" id="ARBA00022475"/>
    </source>
</evidence>
<dbReference type="RefSeq" id="WP_133559401.1">
    <property type="nucleotide sequence ID" value="NZ_SNZA01000001.1"/>
</dbReference>
<feature type="transmembrane region" description="Helical" evidence="8">
    <location>
        <begin position="497"/>
        <end position="520"/>
    </location>
</feature>
<dbReference type="Pfam" id="PF02028">
    <property type="entry name" value="BCCT"/>
    <property type="match status" value="1"/>
</dbReference>
<keyword evidence="6 8" id="KW-1133">Transmembrane helix</keyword>
<sequence length="530" mass="57909">MREQDNTYNNSISNDDYRTDYKAGQDNVQFLGFDVHNSVFGVSAILIIMFIVLTLIFPEYSGEALNQTKSWIINQFDWLFMMAINFMIILCIVIVLSPLGKIRLGGKSAKTEYSLISWLCMLFASGVGIGLLFWGVAEPVAYFTDWYGTPLNVTARTPEAETLALSASLYHWGVHGWATYGIVGLALAFFSYNKGLPFTLRSAFYPVFGEKCWGPIGNVVDILAAIATVFGIATSLGLGAQQIASGLDYVFGIQNTVVTQISVIILITGVTYFSVVRGMQNGVKLLSNINIVLSILLLATILVLASSSSIIEKSLAIFPSYVSNIIPLSNWYEREDEVWYHGWTIFYWAWWVSWSPFVGIFMAKISKGRTVREFFLAVFIAPIIFIGIWFSVMGGAALDMIANNQGVLVNGITDASLALYEMYAELPFASVIAITSLILTVIFFVTSADSGAIVVDTITSGGKATSPTKQKVFWVTSSSMIAICLLLGGGAEALSTIQAGVVATGLPFLIVLLLLSYSLVKGLRTEVSQY</sequence>
<evidence type="ECO:0000256" key="3">
    <source>
        <dbReference type="ARBA" id="ARBA00022448"/>
    </source>
</evidence>
<dbReference type="PROSITE" id="PS01303">
    <property type="entry name" value="BCCT"/>
    <property type="match status" value="1"/>
</dbReference>
<dbReference type="PANTHER" id="PTHR30047:SF7">
    <property type="entry name" value="HIGH-AFFINITY CHOLINE TRANSPORT PROTEIN"/>
    <property type="match status" value="1"/>
</dbReference>
<dbReference type="EMBL" id="SNZA01000001">
    <property type="protein sequence ID" value="TDR14750.1"/>
    <property type="molecule type" value="Genomic_DNA"/>
</dbReference>
<feature type="transmembrane region" description="Helical" evidence="8">
    <location>
        <begin position="213"/>
        <end position="237"/>
    </location>
</feature>
<dbReference type="GO" id="GO:0022857">
    <property type="term" value="F:transmembrane transporter activity"/>
    <property type="evidence" value="ECO:0007669"/>
    <property type="project" value="InterPro"/>
</dbReference>
<proteinExistence type="inferred from homology"/>
<comment type="similarity">
    <text evidence="2">Belongs to the BCCT transporter (TC 2.A.15) family.</text>
</comment>
<feature type="transmembrane region" description="Helical" evidence="8">
    <location>
        <begin position="338"/>
        <end position="362"/>
    </location>
</feature>
<feature type="transmembrane region" description="Helical" evidence="8">
    <location>
        <begin position="288"/>
        <end position="311"/>
    </location>
</feature>
<evidence type="ECO:0000256" key="7">
    <source>
        <dbReference type="ARBA" id="ARBA00023136"/>
    </source>
</evidence>
<evidence type="ECO:0000256" key="6">
    <source>
        <dbReference type="ARBA" id="ARBA00022989"/>
    </source>
</evidence>
<feature type="transmembrane region" description="Helical" evidence="8">
    <location>
        <begin position="472"/>
        <end position="491"/>
    </location>
</feature>
<dbReference type="Proteomes" id="UP000295729">
    <property type="component" value="Unassembled WGS sequence"/>
</dbReference>
<dbReference type="PANTHER" id="PTHR30047">
    <property type="entry name" value="HIGH-AFFINITY CHOLINE TRANSPORT PROTEIN-RELATED"/>
    <property type="match status" value="1"/>
</dbReference>
<comment type="caution">
    <text evidence="9">The sequence shown here is derived from an EMBL/GenBank/DDBJ whole genome shotgun (WGS) entry which is preliminary data.</text>
</comment>
<keyword evidence="4" id="KW-1003">Cell membrane</keyword>
<evidence type="ECO:0000256" key="1">
    <source>
        <dbReference type="ARBA" id="ARBA00004651"/>
    </source>
</evidence>
<feature type="transmembrane region" description="Helical" evidence="8">
    <location>
        <begin position="374"/>
        <end position="398"/>
    </location>
</feature>
<dbReference type="InterPro" id="IPR000060">
    <property type="entry name" value="BCCT_transptr"/>
</dbReference>
<keyword evidence="10" id="KW-1185">Reference proteome</keyword>
<organism evidence="9 10">
    <name type="scientific">Marinomonas communis</name>
    <dbReference type="NCBI Taxonomy" id="28254"/>
    <lineage>
        <taxon>Bacteria</taxon>
        <taxon>Pseudomonadati</taxon>
        <taxon>Pseudomonadota</taxon>
        <taxon>Gammaproteobacteria</taxon>
        <taxon>Oceanospirillales</taxon>
        <taxon>Oceanospirillaceae</taxon>
        <taxon>Marinomonas</taxon>
    </lineage>
</organism>
<evidence type="ECO:0000313" key="10">
    <source>
        <dbReference type="Proteomes" id="UP000295729"/>
    </source>
</evidence>
<dbReference type="NCBIfam" id="TIGR00842">
    <property type="entry name" value="bcct"/>
    <property type="match status" value="1"/>
</dbReference>
<dbReference type="InterPro" id="IPR018093">
    <property type="entry name" value="BCCT_CS"/>
</dbReference>
<evidence type="ECO:0000256" key="8">
    <source>
        <dbReference type="SAM" id="Phobius"/>
    </source>
</evidence>